<proteinExistence type="inferred from homology"/>
<dbReference type="GO" id="GO:0005789">
    <property type="term" value="C:endoplasmic reticulum membrane"/>
    <property type="evidence" value="ECO:0007669"/>
    <property type="project" value="TreeGrafter"/>
</dbReference>
<keyword evidence="12" id="KW-0675">Receptor</keyword>
<dbReference type="GO" id="GO:0000149">
    <property type="term" value="F:SNARE binding"/>
    <property type="evidence" value="ECO:0007669"/>
    <property type="project" value="TreeGrafter"/>
</dbReference>
<dbReference type="GO" id="GO:0031201">
    <property type="term" value="C:SNARE complex"/>
    <property type="evidence" value="ECO:0007669"/>
    <property type="project" value="TreeGrafter"/>
</dbReference>
<dbReference type="Pfam" id="PF12352">
    <property type="entry name" value="V-SNARE_C"/>
    <property type="match status" value="1"/>
</dbReference>
<comment type="function">
    <text evidence="7 10">Involved in transport of proteins from the cis/medial-Golgi to the trans-Golgi network.</text>
</comment>
<evidence type="ECO:0000313" key="12">
    <source>
        <dbReference type="EMBL" id="KAB7495675.1"/>
    </source>
</evidence>
<dbReference type="Gene3D" id="1.20.5.110">
    <property type="match status" value="1"/>
</dbReference>
<dbReference type="PIRSF" id="PIRSF028865">
    <property type="entry name" value="Membrin-2"/>
    <property type="match status" value="1"/>
</dbReference>
<gene>
    <name evidence="12" type="primary">Gosr2</name>
    <name evidence="12" type="ORF">Anas_05224</name>
</gene>
<keyword evidence="3 10" id="KW-0653">Protein transport</keyword>
<feature type="transmembrane region" description="Helical" evidence="11">
    <location>
        <begin position="194"/>
        <end position="211"/>
    </location>
</feature>
<dbReference type="CDD" id="cd15863">
    <property type="entry name" value="SNARE_GS27"/>
    <property type="match status" value="1"/>
</dbReference>
<comment type="caution">
    <text evidence="12">The sequence shown here is derived from an EMBL/GenBank/DDBJ whole genome shotgun (WGS) entry which is preliminary data.</text>
</comment>
<protein>
    <submittedName>
        <fullName evidence="12">Golgi SNAP receptor complex member 2</fullName>
    </submittedName>
</protein>
<keyword evidence="6 10" id="KW-0472">Membrane</keyword>
<keyword evidence="4 11" id="KW-1133">Transmembrane helix</keyword>
<dbReference type="SUPFAM" id="SSF58038">
    <property type="entry name" value="SNARE fusion complex"/>
    <property type="match status" value="1"/>
</dbReference>
<keyword evidence="1 10" id="KW-0813">Transport</keyword>
<evidence type="ECO:0000256" key="1">
    <source>
        <dbReference type="ARBA" id="ARBA00022448"/>
    </source>
</evidence>
<evidence type="ECO:0000256" key="8">
    <source>
        <dbReference type="ARBA" id="ARBA00037862"/>
    </source>
</evidence>
<evidence type="ECO:0000256" key="9">
    <source>
        <dbReference type="ARBA" id="ARBA00038172"/>
    </source>
</evidence>
<evidence type="ECO:0000256" key="3">
    <source>
        <dbReference type="ARBA" id="ARBA00022927"/>
    </source>
</evidence>
<sequence length="214" mass="25074">MEGLYHQTNRLLQELTEEDLFKLDQAYSFEEFGKIEEQFKEKLNNIHSNCEQLDILVNKEPVHKRNTGKYKVNQLKYDLQHVVSSFKTVQQRRYSRLKEEKEREALLARKFTTNDNEETTIFMDHELRHHSKLQEANRNIDELLGAGGSILSNLREQGSILKGAQKKVLDLANTLGLSNTVLRLIERRAIQDKYILYGGMVVVLICLYFILKYL</sequence>
<dbReference type="OrthoDB" id="158360at2759"/>
<name>A0A5N5SNL8_9CRUS</name>
<accession>A0A5N5SNL8</accession>
<dbReference type="PANTHER" id="PTHR21230:SF1">
    <property type="entry name" value="GOLGI SNAP RECEPTOR COMPLEX MEMBER 2"/>
    <property type="match status" value="1"/>
</dbReference>
<evidence type="ECO:0000256" key="6">
    <source>
        <dbReference type="ARBA" id="ARBA00023136"/>
    </source>
</evidence>
<comment type="similarity">
    <text evidence="9 10">Belongs to the GOSR2 family.</text>
</comment>
<keyword evidence="2 11" id="KW-0812">Transmembrane</keyword>
<evidence type="ECO:0000256" key="11">
    <source>
        <dbReference type="SAM" id="Phobius"/>
    </source>
</evidence>
<dbReference type="GO" id="GO:0006906">
    <property type="term" value="P:vesicle fusion"/>
    <property type="evidence" value="ECO:0007669"/>
    <property type="project" value="TreeGrafter"/>
</dbReference>
<organism evidence="12 13">
    <name type="scientific">Armadillidium nasatum</name>
    <dbReference type="NCBI Taxonomy" id="96803"/>
    <lineage>
        <taxon>Eukaryota</taxon>
        <taxon>Metazoa</taxon>
        <taxon>Ecdysozoa</taxon>
        <taxon>Arthropoda</taxon>
        <taxon>Crustacea</taxon>
        <taxon>Multicrustacea</taxon>
        <taxon>Malacostraca</taxon>
        <taxon>Eumalacostraca</taxon>
        <taxon>Peracarida</taxon>
        <taxon>Isopoda</taxon>
        <taxon>Oniscidea</taxon>
        <taxon>Crinocheta</taxon>
        <taxon>Armadillidiidae</taxon>
        <taxon>Armadillidium</taxon>
    </lineage>
</organism>
<comment type="subcellular location">
    <subcellularLocation>
        <location evidence="8">Golgi apparatus</location>
        <location evidence="8">cis-Golgi network membrane</location>
        <topology evidence="8">Single-pass type IV membrane protein</topology>
    </subcellularLocation>
</comment>
<evidence type="ECO:0000313" key="13">
    <source>
        <dbReference type="Proteomes" id="UP000326759"/>
    </source>
</evidence>
<evidence type="ECO:0000256" key="2">
    <source>
        <dbReference type="ARBA" id="ARBA00022692"/>
    </source>
</evidence>
<dbReference type="AlphaFoldDB" id="A0A5N5SNL8"/>
<dbReference type="GO" id="GO:0012507">
    <property type="term" value="C:ER to Golgi transport vesicle membrane"/>
    <property type="evidence" value="ECO:0007669"/>
    <property type="project" value="TreeGrafter"/>
</dbReference>
<evidence type="ECO:0000256" key="7">
    <source>
        <dbReference type="ARBA" id="ARBA00037078"/>
    </source>
</evidence>
<dbReference type="GO" id="GO:0005794">
    <property type="term" value="C:Golgi apparatus"/>
    <property type="evidence" value="ECO:0007669"/>
    <property type="project" value="UniProtKB-SubCell"/>
</dbReference>
<dbReference type="EMBL" id="SEYY01022269">
    <property type="protein sequence ID" value="KAB7495675.1"/>
    <property type="molecule type" value="Genomic_DNA"/>
</dbReference>
<dbReference type="Proteomes" id="UP000326759">
    <property type="component" value="Unassembled WGS sequence"/>
</dbReference>
<dbReference type="GO" id="GO:0005484">
    <property type="term" value="F:SNAP receptor activity"/>
    <property type="evidence" value="ECO:0007669"/>
    <property type="project" value="InterPro"/>
</dbReference>
<dbReference type="GO" id="GO:0031902">
    <property type="term" value="C:late endosome membrane"/>
    <property type="evidence" value="ECO:0007669"/>
    <property type="project" value="TreeGrafter"/>
</dbReference>
<reference evidence="12 13" key="1">
    <citation type="journal article" date="2019" name="PLoS Biol.">
        <title>Sex chromosomes control vertical transmission of feminizing Wolbachia symbionts in an isopod.</title>
        <authorList>
            <person name="Becking T."/>
            <person name="Chebbi M.A."/>
            <person name="Giraud I."/>
            <person name="Moumen B."/>
            <person name="Laverre T."/>
            <person name="Caubet Y."/>
            <person name="Peccoud J."/>
            <person name="Gilbert C."/>
            <person name="Cordaux R."/>
        </authorList>
    </citation>
    <scope>NUCLEOTIDE SEQUENCE [LARGE SCALE GENOMIC DNA]</scope>
    <source>
        <strain evidence="12">ANa2</strain>
        <tissue evidence="12">Whole body excluding digestive tract and cuticle</tissue>
    </source>
</reference>
<evidence type="ECO:0000256" key="5">
    <source>
        <dbReference type="ARBA" id="ARBA00023034"/>
    </source>
</evidence>
<dbReference type="GO" id="GO:0015031">
    <property type="term" value="P:protein transport"/>
    <property type="evidence" value="ECO:0007669"/>
    <property type="project" value="UniProtKB-KW"/>
</dbReference>
<evidence type="ECO:0000256" key="4">
    <source>
        <dbReference type="ARBA" id="ARBA00022989"/>
    </source>
</evidence>
<dbReference type="InterPro" id="IPR010989">
    <property type="entry name" value="SNARE"/>
</dbReference>
<dbReference type="InterPro" id="IPR027027">
    <property type="entry name" value="GOSR2/Membrin/Bos1"/>
</dbReference>
<evidence type="ECO:0000256" key="10">
    <source>
        <dbReference type="PIRNR" id="PIRNR028865"/>
    </source>
</evidence>
<keyword evidence="5" id="KW-0333">Golgi apparatus</keyword>
<keyword evidence="13" id="KW-1185">Reference proteome</keyword>
<dbReference type="PANTHER" id="PTHR21230">
    <property type="entry name" value="VESICLE TRANSPORT V-SNARE PROTEIN VTI1-RELATED"/>
    <property type="match status" value="1"/>
</dbReference>
<dbReference type="SUPFAM" id="SSF47661">
    <property type="entry name" value="t-snare proteins"/>
    <property type="match status" value="1"/>
</dbReference>